<dbReference type="InterPro" id="IPR039420">
    <property type="entry name" value="WalR-like"/>
</dbReference>
<keyword evidence="9" id="KW-1185">Reference proteome</keyword>
<evidence type="ECO:0000256" key="1">
    <source>
        <dbReference type="ARBA" id="ARBA00022553"/>
    </source>
</evidence>
<feature type="modified residue" description="4-aspartylphosphate" evidence="5">
    <location>
        <position position="55"/>
    </location>
</feature>
<dbReference type="PANTHER" id="PTHR43214">
    <property type="entry name" value="TWO-COMPONENT RESPONSE REGULATOR"/>
    <property type="match status" value="1"/>
</dbReference>
<dbReference type="AlphaFoldDB" id="A0A7U3UMY5"/>
<dbReference type="Gene3D" id="3.40.50.2300">
    <property type="match status" value="1"/>
</dbReference>
<keyword evidence="3 8" id="KW-0238">DNA-binding</keyword>
<reference evidence="8 9" key="4">
    <citation type="journal article" date="2020" name="Sci. Rep.">
        <title>beta-carboline chemical signals induce reveromycin production through a LuxR family regulator in Streptomyces sp. SN-593.</title>
        <authorList>
            <person name="Panthee S."/>
            <person name="Kito N."/>
            <person name="Hayashi T."/>
            <person name="Shimizu T."/>
            <person name="Ishikawa J."/>
            <person name="Hamamoto H."/>
            <person name="Osada H."/>
            <person name="Takahashi S."/>
        </authorList>
    </citation>
    <scope>NUCLEOTIDE SEQUENCE [LARGE SCALE GENOMIC DNA]</scope>
    <source>
        <strain evidence="8 9">SN-593</strain>
    </source>
</reference>
<dbReference type="PROSITE" id="PS50110">
    <property type="entry name" value="RESPONSE_REGULATORY"/>
    <property type="match status" value="1"/>
</dbReference>
<dbReference type="CDD" id="cd17535">
    <property type="entry name" value="REC_NarL-like"/>
    <property type="match status" value="1"/>
</dbReference>
<gene>
    <name evidence="8" type="ORF">RVR_392</name>
</gene>
<accession>A0A7U3UMY5</accession>
<protein>
    <submittedName>
        <fullName evidence="8">Putative DNA-binding response regulator</fullName>
    </submittedName>
</protein>
<dbReference type="EMBL" id="AP018365">
    <property type="protein sequence ID" value="BBA95504.1"/>
    <property type="molecule type" value="Genomic_DNA"/>
</dbReference>
<reference evidence="8 9" key="2">
    <citation type="journal article" date="2011" name="J. Antibiot.">
        <title>Furaquinocins I and J: novel polyketide isoprenoid hybrid compounds from Streptomyces reveromyceticus SN-593.</title>
        <authorList>
            <person name="Panthee S."/>
            <person name="Takahashi S."/>
            <person name="Takagi H."/>
            <person name="Nogawa T."/>
            <person name="Oowada E."/>
            <person name="Uramoto M."/>
            <person name="Osada H."/>
        </authorList>
    </citation>
    <scope>NUCLEOTIDE SEQUENCE [LARGE SCALE GENOMIC DNA]</scope>
    <source>
        <strain evidence="8 9">SN-593</strain>
    </source>
</reference>
<dbReference type="PROSITE" id="PS50043">
    <property type="entry name" value="HTH_LUXR_2"/>
    <property type="match status" value="1"/>
</dbReference>
<dbReference type="SMART" id="SM00448">
    <property type="entry name" value="REC"/>
    <property type="match status" value="1"/>
</dbReference>
<dbReference type="RefSeq" id="WP_202232024.1">
    <property type="nucleotide sequence ID" value="NZ_AP018365.1"/>
</dbReference>
<dbReference type="GO" id="GO:0000160">
    <property type="term" value="P:phosphorelay signal transduction system"/>
    <property type="evidence" value="ECO:0007669"/>
    <property type="project" value="InterPro"/>
</dbReference>
<reference evidence="8 9" key="3">
    <citation type="journal article" date="2011" name="Nat. Chem. Biol.">
        <title>Reveromycin A biosynthesis uses RevG and RevJ for stereospecific spiroacetal formation.</title>
        <authorList>
            <person name="Takahashi S."/>
            <person name="Toyoda A."/>
            <person name="Sekiyama Y."/>
            <person name="Takagi H."/>
            <person name="Nogawa T."/>
            <person name="Uramoto M."/>
            <person name="Suzuki R."/>
            <person name="Koshino H."/>
            <person name="Kumano T."/>
            <person name="Panthee S."/>
            <person name="Dairi T."/>
            <person name="Ishikawa J."/>
            <person name="Ikeda H."/>
            <person name="Sakaki Y."/>
            <person name="Osada H."/>
        </authorList>
    </citation>
    <scope>NUCLEOTIDE SEQUENCE [LARGE SCALE GENOMIC DNA]</scope>
    <source>
        <strain evidence="8 9">SN-593</strain>
    </source>
</reference>
<dbReference type="InterPro" id="IPR001789">
    <property type="entry name" value="Sig_transdc_resp-reg_receiver"/>
</dbReference>
<dbReference type="GO" id="GO:0006355">
    <property type="term" value="P:regulation of DNA-templated transcription"/>
    <property type="evidence" value="ECO:0007669"/>
    <property type="project" value="InterPro"/>
</dbReference>
<name>A0A7U3UMY5_9ACTN</name>
<dbReference type="Gene3D" id="1.10.10.10">
    <property type="entry name" value="Winged helix-like DNA-binding domain superfamily/Winged helix DNA-binding domain"/>
    <property type="match status" value="1"/>
</dbReference>
<dbReference type="SUPFAM" id="SSF46894">
    <property type="entry name" value="C-terminal effector domain of the bipartite response regulators"/>
    <property type="match status" value="1"/>
</dbReference>
<keyword evidence="2" id="KW-0805">Transcription regulation</keyword>
<dbReference type="SMART" id="SM00421">
    <property type="entry name" value="HTH_LUXR"/>
    <property type="match status" value="1"/>
</dbReference>
<sequence length="267" mass="27125">MTIRVLVADDQAVVRDGVVLLLTLAEDIEVVGQAGDGREALRLATEQTPDVALVDLRMPGLDGAQVTGAILGAGLGTRVLILTTYADDDAVLPALRAGAAGYLTKDATGEAVLAAVRDVAAGRTVLDPAVQRRLVQLVVEEPAAGAARAATGAGPYPGGGGGAWAAPATATAGASAVVPVPAPAASAAAQAAGTVLPPEAEGLTRREVDVVRLVARGLNNRQVAREMVVSQATVKTHLNHALSKLALDDRGALIAWAWRNRLVTADQ</sequence>
<dbReference type="InterPro" id="IPR058245">
    <property type="entry name" value="NreC/VraR/RcsB-like_REC"/>
</dbReference>
<evidence type="ECO:0000256" key="2">
    <source>
        <dbReference type="ARBA" id="ARBA00023015"/>
    </source>
</evidence>
<dbReference type="PANTHER" id="PTHR43214:SF24">
    <property type="entry name" value="TRANSCRIPTIONAL REGULATORY PROTEIN NARL-RELATED"/>
    <property type="match status" value="1"/>
</dbReference>
<feature type="domain" description="HTH luxR-type" evidence="6">
    <location>
        <begin position="196"/>
        <end position="261"/>
    </location>
</feature>
<reference evidence="8 9" key="1">
    <citation type="journal article" date="2010" name="J. Bacteriol.">
        <title>Biochemical characterization of a novel indole prenyltransferase from Streptomyces sp. SN-593.</title>
        <authorList>
            <person name="Takahashi S."/>
            <person name="Takagi H."/>
            <person name="Toyoda A."/>
            <person name="Uramoto M."/>
            <person name="Nogawa T."/>
            <person name="Ueki M."/>
            <person name="Sakaki Y."/>
            <person name="Osada H."/>
        </authorList>
    </citation>
    <scope>NUCLEOTIDE SEQUENCE [LARGE SCALE GENOMIC DNA]</scope>
    <source>
        <strain evidence="8 9">SN-593</strain>
    </source>
</reference>
<dbReference type="GO" id="GO:0003677">
    <property type="term" value="F:DNA binding"/>
    <property type="evidence" value="ECO:0007669"/>
    <property type="project" value="UniProtKB-KW"/>
</dbReference>
<proteinExistence type="predicted"/>
<dbReference type="InterPro" id="IPR016032">
    <property type="entry name" value="Sig_transdc_resp-reg_C-effctor"/>
</dbReference>
<evidence type="ECO:0000256" key="3">
    <source>
        <dbReference type="ARBA" id="ARBA00023125"/>
    </source>
</evidence>
<dbReference type="KEGG" id="arev:RVR_392"/>
<dbReference type="PROSITE" id="PS00622">
    <property type="entry name" value="HTH_LUXR_1"/>
    <property type="match status" value="1"/>
</dbReference>
<organism evidence="8 9">
    <name type="scientific">Actinacidiphila reveromycinica</name>
    <dbReference type="NCBI Taxonomy" id="659352"/>
    <lineage>
        <taxon>Bacteria</taxon>
        <taxon>Bacillati</taxon>
        <taxon>Actinomycetota</taxon>
        <taxon>Actinomycetes</taxon>
        <taxon>Kitasatosporales</taxon>
        <taxon>Streptomycetaceae</taxon>
        <taxon>Actinacidiphila</taxon>
    </lineage>
</organism>
<dbReference type="Proteomes" id="UP000595703">
    <property type="component" value="Chromosome"/>
</dbReference>
<dbReference type="Pfam" id="PF00072">
    <property type="entry name" value="Response_reg"/>
    <property type="match status" value="1"/>
</dbReference>
<feature type="domain" description="Response regulatory" evidence="7">
    <location>
        <begin position="4"/>
        <end position="120"/>
    </location>
</feature>
<dbReference type="Pfam" id="PF00196">
    <property type="entry name" value="GerE"/>
    <property type="match status" value="1"/>
</dbReference>
<dbReference type="InterPro" id="IPR000792">
    <property type="entry name" value="Tscrpt_reg_LuxR_C"/>
</dbReference>
<dbReference type="SUPFAM" id="SSF52172">
    <property type="entry name" value="CheY-like"/>
    <property type="match status" value="1"/>
</dbReference>
<dbReference type="InterPro" id="IPR011006">
    <property type="entry name" value="CheY-like_superfamily"/>
</dbReference>
<evidence type="ECO:0000313" key="8">
    <source>
        <dbReference type="EMBL" id="BBA95504.1"/>
    </source>
</evidence>
<evidence type="ECO:0000259" key="6">
    <source>
        <dbReference type="PROSITE" id="PS50043"/>
    </source>
</evidence>
<evidence type="ECO:0000259" key="7">
    <source>
        <dbReference type="PROSITE" id="PS50110"/>
    </source>
</evidence>
<dbReference type="InterPro" id="IPR036388">
    <property type="entry name" value="WH-like_DNA-bd_sf"/>
</dbReference>
<dbReference type="CDD" id="cd06170">
    <property type="entry name" value="LuxR_C_like"/>
    <property type="match status" value="1"/>
</dbReference>
<evidence type="ECO:0000256" key="5">
    <source>
        <dbReference type="PROSITE-ProRule" id="PRU00169"/>
    </source>
</evidence>
<dbReference type="PRINTS" id="PR00038">
    <property type="entry name" value="HTHLUXR"/>
</dbReference>
<keyword evidence="4" id="KW-0804">Transcription</keyword>
<keyword evidence="1 5" id="KW-0597">Phosphoprotein</keyword>
<evidence type="ECO:0000313" key="9">
    <source>
        <dbReference type="Proteomes" id="UP000595703"/>
    </source>
</evidence>
<evidence type="ECO:0000256" key="4">
    <source>
        <dbReference type="ARBA" id="ARBA00023163"/>
    </source>
</evidence>